<dbReference type="Proteomes" id="UP000610124">
    <property type="component" value="Unassembled WGS sequence"/>
</dbReference>
<evidence type="ECO:0008006" key="3">
    <source>
        <dbReference type="Google" id="ProtNLM"/>
    </source>
</evidence>
<accession>A0A8H9HVP9</accession>
<dbReference type="AlphaFoldDB" id="A0A8H9HVP9"/>
<protein>
    <recommendedName>
        <fullName evidence="3">Shy6-polyketide cyclase</fullName>
    </recommendedName>
</protein>
<dbReference type="Pfam" id="PF10604">
    <property type="entry name" value="Polyketide_cyc2"/>
    <property type="match status" value="1"/>
</dbReference>
<reference evidence="1" key="1">
    <citation type="journal article" date="2014" name="Int. J. Syst. Evol. Microbiol.">
        <title>Complete genome sequence of Corynebacterium casei LMG S-19264T (=DSM 44701T), isolated from a smear-ripened cheese.</title>
        <authorList>
            <consortium name="US DOE Joint Genome Institute (JGI-PGF)"/>
            <person name="Walter F."/>
            <person name="Albersmeier A."/>
            <person name="Kalinowski J."/>
            <person name="Ruckert C."/>
        </authorList>
    </citation>
    <scope>NUCLEOTIDE SEQUENCE</scope>
    <source>
        <strain evidence="1">JCM 4434</strain>
    </source>
</reference>
<dbReference type="Gene3D" id="3.30.530.20">
    <property type="match status" value="1"/>
</dbReference>
<dbReference type="SUPFAM" id="SSF55961">
    <property type="entry name" value="Bet v1-like"/>
    <property type="match status" value="1"/>
</dbReference>
<organism evidence="1 2">
    <name type="scientific">Kitasatospora aureofaciens</name>
    <name type="common">Streptomyces aureofaciens</name>
    <dbReference type="NCBI Taxonomy" id="1894"/>
    <lineage>
        <taxon>Bacteria</taxon>
        <taxon>Bacillati</taxon>
        <taxon>Actinomycetota</taxon>
        <taxon>Actinomycetes</taxon>
        <taxon>Kitasatosporales</taxon>
        <taxon>Streptomycetaceae</taxon>
        <taxon>Kitasatospora</taxon>
    </lineage>
</organism>
<dbReference type="EMBL" id="BMUB01000014">
    <property type="protein sequence ID" value="GGU92416.1"/>
    <property type="molecule type" value="Genomic_DNA"/>
</dbReference>
<proteinExistence type="predicted"/>
<evidence type="ECO:0000313" key="2">
    <source>
        <dbReference type="Proteomes" id="UP000610124"/>
    </source>
</evidence>
<name>A0A8H9HVP9_KITAU</name>
<dbReference type="InterPro" id="IPR023393">
    <property type="entry name" value="START-like_dom_sf"/>
</dbReference>
<sequence>MGRTRLGGMKNTPSGIDRAAPVVARRELPIRAPAPAVWALLTYVPGWPTWQPDIAVARALTPLTPGAVFHWRTGGVDVTSTVYAVDAPRSILWGGLSQGITAVHEWTFTPSSRATFVVTEESWDGAPVQADADAVTRALDRSLAQWLLHLKSAAERAAR</sequence>
<evidence type="ECO:0000313" key="1">
    <source>
        <dbReference type="EMBL" id="GGU92416.1"/>
    </source>
</evidence>
<gene>
    <name evidence="1" type="ORF">GCM10010502_52340</name>
</gene>
<comment type="caution">
    <text evidence="1">The sequence shown here is derived from an EMBL/GenBank/DDBJ whole genome shotgun (WGS) entry which is preliminary data.</text>
</comment>
<dbReference type="InterPro" id="IPR019587">
    <property type="entry name" value="Polyketide_cyclase/dehydratase"/>
</dbReference>
<reference evidence="1" key="2">
    <citation type="submission" date="2020-09" db="EMBL/GenBank/DDBJ databases">
        <authorList>
            <person name="Sun Q."/>
            <person name="Ohkuma M."/>
        </authorList>
    </citation>
    <scope>NUCLEOTIDE SEQUENCE</scope>
    <source>
        <strain evidence="1">JCM 4434</strain>
    </source>
</reference>